<name>A0A2A6CGX0_PRIPA</name>
<evidence type="ECO:0000256" key="1">
    <source>
        <dbReference type="SAM" id="Coils"/>
    </source>
</evidence>
<dbReference type="AlphaFoldDB" id="A0A2A6CGX0"/>
<feature type="compositionally biased region" description="Low complexity" evidence="2">
    <location>
        <begin position="64"/>
        <end position="77"/>
    </location>
</feature>
<keyword evidence="4" id="KW-1185">Reference proteome</keyword>
<feature type="compositionally biased region" description="Polar residues" evidence="2">
    <location>
        <begin position="46"/>
        <end position="63"/>
    </location>
</feature>
<feature type="compositionally biased region" description="Pro residues" evidence="2">
    <location>
        <begin position="383"/>
        <end position="393"/>
    </location>
</feature>
<feature type="region of interest" description="Disordered" evidence="2">
    <location>
        <begin position="1"/>
        <end position="96"/>
    </location>
</feature>
<feature type="coiled-coil region" evidence="1">
    <location>
        <begin position="517"/>
        <end position="544"/>
    </location>
</feature>
<accession>A0A8R1YN52</accession>
<gene>
    <name evidence="3" type="primary">WBGene00204604</name>
</gene>
<keyword evidence="1" id="KW-0175">Coiled coil</keyword>
<feature type="compositionally biased region" description="Basic and acidic residues" evidence="2">
    <location>
        <begin position="649"/>
        <end position="661"/>
    </location>
</feature>
<feature type="region of interest" description="Disordered" evidence="2">
    <location>
        <begin position="382"/>
        <end position="419"/>
    </location>
</feature>
<organism evidence="3 4">
    <name type="scientific">Pristionchus pacificus</name>
    <name type="common">Parasitic nematode worm</name>
    <dbReference type="NCBI Taxonomy" id="54126"/>
    <lineage>
        <taxon>Eukaryota</taxon>
        <taxon>Metazoa</taxon>
        <taxon>Ecdysozoa</taxon>
        <taxon>Nematoda</taxon>
        <taxon>Chromadorea</taxon>
        <taxon>Rhabditida</taxon>
        <taxon>Rhabditina</taxon>
        <taxon>Diplogasteromorpha</taxon>
        <taxon>Diplogasteroidea</taxon>
        <taxon>Neodiplogasteridae</taxon>
        <taxon>Pristionchus</taxon>
    </lineage>
</organism>
<feature type="region of interest" description="Disordered" evidence="2">
    <location>
        <begin position="293"/>
        <end position="368"/>
    </location>
</feature>
<feature type="region of interest" description="Disordered" evidence="2">
    <location>
        <begin position="160"/>
        <end position="180"/>
    </location>
</feature>
<accession>A0A2A6CGX0</accession>
<sequence>MSVGSHHPDNSWLMAPSSQKTVPVTSNPIRTFNRPKPLHTIDSILHGSSSSQESQNLAFPSTGSMQSIPISQPASSQRMQESSLPPNLSRQYTSKSAPLSLPALNLGTHALSLPTTGFGQNPSNVVQFARPTPLLHSRNSAFTLTKTARAVPARRNTGITKQTRNVRPRSPTQLRQDAPNQWRQQQPPVLNGAAAAPQQGSSIFPHPSLLRHYHMGYMQFGLHQLNSAFFAAQQTASLWNTANSSIAKAPAQVLPPLQPARVVTFPHPGPKYVLNPQTSRVPSFVNATGFTEHQITRTPNPLHNPDIQTTPTTSSPSLVQPHSVYPDPAPPSNIIHAPPITRVSSAASNELAPNSRKPPESLTHPSIDAEPASNLLSYIEHLPPTPFIQPPPEAEATTHPHSIPTPINAQPQPALLDPRSSPENIIAPIVPTPPVLIPDPAAPPLRLPLLIDTSDPGSSTRPPLPSPTSAFAMLDEAQKARAKSHRSLRSFWKAQLRWRRDSRKACSWSKKDEVEYKKRTQEKLDRHNRRMERADREEMEARAILCLSPLSPNAPMVQLPFVMKTRRNNVSIRLKLVFERQRADRATGNVQSTNQPRIPKLVLKRLNSSALMPSPCDTWQIKKNSSRSGGINPGAKNVTRMLTQIKRELEPQESTGSRDRPQALNVLVNGRTIKTEFPEENNA</sequence>
<dbReference type="Proteomes" id="UP000005239">
    <property type="component" value="Unassembled WGS sequence"/>
</dbReference>
<evidence type="ECO:0000256" key="2">
    <source>
        <dbReference type="SAM" id="MobiDB-lite"/>
    </source>
</evidence>
<proteinExistence type="predicted"/>
<feature type="compositionally biased region" description="Polar residues" evidence="2">
    <location>
        <begin position="293"/>
        <end position="320"/>
    </location>
</feature>
<feature type="compositionally biased region" description="Polar residues" evidence="2">
    <location>
        <begin position="16"/>
        <end position="30"/>
    </location>
</feature>
<feature type="region of interest" description="Disordered" evidence="2">
    <location>
        <begin position="649"/>
        <end position="683"/>
    </location>
</feature>
<evidence type="ECO:0000313" key="3">
    <source>
        <dbReference type="EnsemblMetazoa" id="PPA31740.1"/>
    </source>
</evidence>
<evidence type="ECO:0000313" key="4">
    <source>
        <dbReference type="Proteomes" id="UP000005239"/>
    </source>
</evidence>
<reference evidence="4" key="1">
    <citation type="journal article" date="2008" name="Nat. Genet.">
        <title>The Pristionchus pacificus genome provides a unique perspective on nematode lifestyle and parasitism.</title>
        <authorList>
            <person name="Dieterich C."/>
            <person name="Clifton S.W."/>
            <person name="Schuster L.N."/>
            <person name="Chinwalla A."/>
            <person name="Delehaunty K."/>
            <person name="Dinkelacker I."/>
            <person name="Fulton L."/>
            <person name="Fulton R."/>
            <person name="Godfrey J."/>
            <person name="Minx P."/>
            <person name="Mitreva M."/>
            <person name="Roeseler W."/>
            <person name="Tian H."/>
            <person name="Witte H."/>
            <person name="Yang S.P."/>
            <person name="Wilson R.K."/>
            <person name="Sommer R.J."/>
        </authorList>
    </citation>
    <scope>NUCLEOTIDE SEQUENCE [LARGE SCALE GENOMIC DNA]</scope>
    <source>
        <strain evidence="4">PS312</strain>
    </source>
</reference>
<feature type="compositionally biased region" description="Polar residues" evidence="2">
    <location>
        <begin position="78"/>
        <end position="96"/>
    </location>
</feature>
<reference evidence="3" key="2">
    <citation type="submission" date="2022-06" db="UniProtKB">
        <authorList>
            <consortium name="EnsemblMetazoa"/>
        </authorList>
    </citation>
    <scope>IDENTIFICATION</scope>
    <source>
        <strain evidence="3">PS312</strain>
    </source>
</reference>
<feature type="compositionally biased region" description="Polar residues" evidence="2">
    <location>
        <begin position="342"/>
        <end position="352"/>
    </location>
</feature>
<dbReference type="EnsemblMetazoa" id="PPA31740.1">
    <property type="protein sequence ID" value="PPA31740.1"/>
    <property type="gene ID" value="WBGene00204604"/>
</dbReference>
<protein>
    <submittedName>
        <fullName evidence="3">Uncharacterized protein</fullName>
    </submittedName>
</protein>